<comment type="caution">
    <text evidence="2">The sequence shown here is derived from an EMBL/GenBank/DDBJ whole genome shotgun (WGS) entry which is preliminary data.</text>
</comment>
<feature type="region of interest" description="Disordered" evidence="1">
    <location>
        <begin position="1"/>
        <end position="33"/>
    </location>
</feature>
<dbReference type="EMBL" id="JASCZI010092729">
    <property type="protein sequence ID" value="MED6152713.1"/>
    <property type="molecule type" value="Genomic_DNA"/>
</dbReference>
<name>A0ABU6TYI0_9FABA</name>
<accession>A0ABU6TYI0</accession>
<evidence type="ECO:0000313" key="2">
    <source>
        <dbReference type="EMBL" id="MED6152713.1"/>
    </source>
</evidence>
<sequence length="107" mass="11896">MPKVPSAGRELMRRLSSRNPTTTQNESKHGSLRANVTATLKRPVPLFWVLSALPLRILKNGEDPVTLASVFEVIVEKVASLNRLDRKRNSSEGWFISDHSSLANQSS</sequence>
<proteinExistence type="predicted"/>
<dbReference type="Proteomes" id="UP001341840">
    <property type="component" value="Unassembled WGS sequence"/>
</dbReference>
<gene>
    <name evidence="2" type="ORF">PIB30_094670</name>
</gene>
<reference evidence="2 3" key="1">
    <citation type="journal article" date="2023" name="Plants (Basel)">
        <title>Bridging the Gap: Combining Genomics and Transcriptomics Approaches to Understand Stylosanthes scabra, an Orphan Legume from the Brazilian Caatinga.</title>
        <authorList>
            <person name="Ferreira-Neto J.R.C."/>
            <person name="da Silva M.D."/>
            <person name="Binneck E."/>
            <person name="de Melo N.F."/>
            <person name="da Silva R.H."/>
            <person name="de Melo A.L.T.M."/>
            <person name="Pandolfi V."/>
            <person name="Bustamante F.O."/>
            <person name="Brasileiro-Vidal A.C."/>
            <person name="Benko-Iseppon A.M."/>
        </authorList>
    </citation>
    <scope>NUCLEOTIDE SEQUENCE [LARGE SCALE GENOMIC DNA]</scope>
    <source>
        <tissue evidence="2">Leaves</tissue>
    </source>
</reference>
<organism evidence="2 3">
    <name type="scientific">Stylosanthes scabra</name>
    <dbReference type="NCBI Taxonomy" id="79078"/>
    <lineage>
        <taxon>Eukaryota</taxon>
        <taxon>Viridiplantae</taxon>
        <taxon>Streptophyta</taxon>
        <taxon>Embryophyta</taxon>
        <taxon>Tracheophyta</taxon>
        <taxon>Spermatophyta</taxon>
        <taxon>Magnoliopsida</taxon>
        <taxon>eudicotyledons</taxon>
        <taxon>Gunneridae</taxon>
        <taxon>Pentapetalae</taxon>
        <taxon>rosids</taxon>
        <taxon>fabids</taxon>
        <taxon>Fabales</taxon>
        <taxon>Fabaceae</taxon>
        <taxon>Papilionoideae</taxon>
        <taxon>50 kb inversion clade</taxon>
        <taxon>dalbergioids sensu lato</taxon>
        <taxon>Dalbergieae</taxon>
        <taxon>Pterocarpus clade</taxon>
        <taxon>Stylosanthes</taxon>
    </lineage>
</organism>
<evidence type="ECO:0000256" key="1">
    <source>
        <dbReference type="SAM" id="MobiDB-lite"/>
    </source>
</evidence>
<evidence type="ECO:0000313" key="3">
    <source>
        <dbReference type="Proteomes" id="UP001341840"/>
    </source>
</evidence>
<protein>
    <submittedName>
        <fullName evidence="2">Uncharacterized protein</fullName>
    </submittedName>
</protein>
<keyword evidence="3" id="KW-1185">Reference proteome</keyword>